<dbReference type="EMBL" id="AHMT02000009">
    <property type="protein sequence ID" value="EQA64240.1"/>
    <property type="molecule type" value="Genomic_DNA"/>
</dbReference>
<evidence type="ECO:0000313" key="1">
    <source>
        <dbReference type="EMBL" id="EQA64240.1"/>
    </source>
</evidence>
<dbReference type="AlphaFoldDB" id="V6I1Z9"/>
<sequence length="66" mass="7853">MQRAIANEMTRSELGQFLSDSKSKKEFFELMKLKIQIGYLNVDRKNFDAFRSQEKKATFSILEIRF</sequence>
<comment type="caution">
    <text evidence="1">The sequence shown here is derived from an EMBL/GenBank/DDBJ whole genome shotgun (WGS) entry which is preliminary data.</text>
</comment>
<name>V6I1Z9_9LEPT</name>
<accession>V6I1Z9</accession>
<evidence type="ECO:0000313" key="2">
    <source>
        <dbReference type="Proteomes" id="UP000018747"/>
    </source>
</evidence>
<reference evidence="1" key="1">
    <citation type="submission" date="2013-05" db="EMBL/GenBank/DDBJ databases">
        <authorList>
            <person name="Harkins D.M."/>
            <person name="Durkin A.S."/>
            <person name="Brinkac L.M."/>
            <person name="Haft D.H."/>
            <person name="Selengut J.D."/>
            <person name="Sanka R."/>
            <person name="DePew J."/>
            <person name="Purushe J."/>
            <person name="Hartskeerl R.A."/>
            <person name="Ahmed A."/>
            <person name="van der Linden H."/>
            <person name="Goris M.G.A."/>
            <person name="Vinetz J.M."/>
            <person name="Sutton G.G."/>
            <person name="Nierman W.C."/>
            <person name="Fouts D.E."/>
        </authorList>
    </citation>
    <scope>NUCLEOTIDE SEQUENCE [LARGE SCALE GENOMIC DNA]</scope>
    <source>
        <strain evidence="1">L 60</strain>
    </source>
</reference>
<dbReference type="Proteomes" id="UP000018747">
    <property type="component" value="Unassembled WGS sequence"/>
</dbReference>
<proteinExistence type="predicted"/>
<keyword evidence="2" id="KW-1185">Reference proteome</keyword>
<organism evidence="1 2">
    <name type="scientific">Leptospira alexanderi serovar Manhao 3 str. L 60</name>
    <dbReference type="NCBI Taxonomy" id="1049759"/>
    <lineage>
        <taxon>Bacteria</taxon>
        <taxon>Pseudomonadati</taxon>
        <taxon>Spirochaetota</taxon>
        <taxon>Spirochaetia</taxon>
        <taxon>Leptospirales</taxon>
        <taxon>Leptospiraceae</taxon>
        <taxon>Leptospira</taxon>
    </lineage>
</organism>
<gene>
    <name evidence="1" type="ORF">LEP1GSC062_2713</name>
</gene>
<protein>
    <submittedName>
        <fullName evidence="1">Uncharacterized protein</fullName>
    </submittedName>
</protein>